<dbReference type="GO" id="GO:0008168">
    <property type="term" value="F:methyltransferase activity"/>
    <property type="evidence" value="ECO:0007669"/>
    <property type="project" value="InterPro"/>
</dbReference>
<dbReference type="Pfam" id="PF01728">
    <property type="entry name" value="FtsJ"/>
    <property type="match status" value="1"/>
</dbReference>
<sequence length="200" mass="21384">MCPTGLTCAGWWAGRRSAGLKLEAALAHFGVDVHGLVCLDSGQSTGGFTDCLLQHGAAHVYGVDVGYGQLADKVRRDERVTALERFNLRYLNPTDLPQQVDLATLDLAFISVLKVIPAVVSVLKPSPAGQLLVLIKPQFEAGPEHVKAGGLVRSAAVHRDVIARVTQGICEAGFECRGVIESPLKGDRSGNTEFLAHFTR</sequence>
<proteinExistence type="predicted"/>
<protein>
    <submittedName>
        <fullName evidence="3">S4 RNA-binding domain-containing protein</fullName>
    </submittedName>
</protein>
<dbReference type="PANTHER" id="PTHR32319">
    <property type="entry name" value="BACTERIAL HEMOLYSIN-LIKE PROTEIN"/>
    <property type="match status" value="1"/>
</dbReference>
<keyword evidence="1" id="KW-0694">RNA-binding</keyword>
<dbReference type="Proteomes" id="UP000485058">
    <property type="component" value="Unassembled WGS sequence"/>
</dbReference>
<dbReference type="InterPro" id="IPR047048">
    <property type="entry name" value="TlyA"/>
</dbReference>
<keyword evidence="4" id="KW-1185">Reference proteome</keyword>
<dbReference type="PANTHER" id="PTHR32319:SF0">
    <property type="entry name" value="BACTERIAL HEMOLYSIN-LIKE PROTEIN"/>
    <property type="match status" value="1"/>
</dbReference>
<accession>A0A6A0AFQ7</accession>
<evidence type="ECO:0000313" key="4">
    <source>
        <dbReference type="Proteomes" id="UP000485058"/>
    </source>
</evidence>
<dbReference type="AlphaFoldDB" id="A0A6A0AFQ7"/>
<dbReference type="GO" id="GO:0032259">
    <property type="term" value="P:methylation"/>
    <property type="evidence" value="ECO:0007669"/>
    <property type="project" value="InterPro"/>
</dbReference>
<organism evidence="3 4">
    <name type="scientific">Haematococcus lacustris</name>
    <name type="common">Green alga</name>
    <name type="synonym">Haematococcus pluvialis</name>
    <dbReference type="NCBI Taxonomy" id="44745"/>
    <lineage>
        <taxon>Eukaryota</taxon>
        <taxon>Viridiplantae</taxon>
        <taxon>Chlorophyta</taxon>
        <taxon>core chlorophytes</taxon>
        <taxon>Chlorophyceae</taxon>
        <taxon>CS clade</taxon>
        <taxon>Chlamydomonadales</taxon>
        <taxon>Haematococcaceae</taxon>
        <taxon>Haematococcus</taxon>
    </lineage>
</organism>
<reference evidence="3 4" key="1">
    <citation type="submission" date="2020-02" db="EMBL/GenBank/DDBJ databases">
        <title>Draft genome sequence of Haematococcus lacustris strain NIES-144.</title>
        <authorList>
            <person name="Morimoto D."/>
            <person name="Nakagawa S."/>
            <person name="Yoshida T."/>
            <person name="Sawayama S."/>
        </authorList>
    </citation>
    <scope>NUCLEOTIDE SEQUENCE [LARGE SCALE GENOMIC DNA]</scope>
    <source>
        <strain evidence="3 4">NIES-144</strain>
    </source>
</reference>
<evidence type="ECO:0000259" key="2">
    <source>
        <dbReference type="Pfam" id="PF01728"/>
    </source>
</evidence>
<comment type="caution">
    <text evidence="3">The sequence shown here is derived from an EMBL/GenBank/DDBJ whole genome shotgun (WGS) entry which is preliminary data.</text>
</comment>
<name>A0A6A0AFQ7_HAELA</name>
<gene>
    <name evidence="3" type="ORF">HaLaN_30634</name>
</gene>
<dbReference type="SUPFAM" id="SSF53335">
    <property type="entry name" value="S-adenosyl-L-methionine-dependent methyltransferases"/>
    <property type="match status" value="1"/>
</dbReference>
<dbReference type="GO" id="GO:0003723">
    <property type="term" value="F:RNA binding"/>
    <property type="evidence" value="ECO:0007669"/>
    <property type="project" value="UniProtKB-KW"/>
</dbReference>
<feature type="domain" description="Ribosomal RNA methyltransferase FtsJ" evidence="2">
    <location>
        <begin position="18"/>
        <end position="197"/>
    </location>
</feature>
<evidence type="ECO:0000256" key="1">
    <source>
        <dbReference type="ARBA" id="ARBA00022884"/>
    </source>
</evidence>
<evidence type="ECO:0000313" key="3">
    <source>
        <dbReference type="EMBL" id="GFH31566.1"/>
    </source>
</evidence>
<dbReference type="Gene3D" id="3.40.50.150">
    <property type="entry name" value="Vaccinia Virus protein VP39"/>
    <property type="match status" value="1"/>
</dbReference>
<dbReference type="InterPro" id="IPR029063">
    <property type="entry name" value="SAM-dependent_MTases_sf"/>
</dbReference>
<dbReference type="EMBL" id="BLLF01005730">
    <property type="protein sequence ID" value="GFH31566.1"/>
    <property type="molecule type" value="Genomic_DNA"/>
</dbReference>
<dbReference type="InterPro" id="IPR002877">
    <property type="entry name" value="RNA_MeTrfase_FtsJ_dom"/>
</dbReference>